<evidence type="ECO:0000256" key="2">
    <source>
        <dbReference type="ARBA" id="ARBA00007362"/>
    </source>
</evidence>
<evidence type="ECO:0000256" key="8">
    <source>
        <dbReference type="SAM" id="Phobius"/>
    </source>
</evidence>
<evidence type="ECO:0000256" key="6">
    <source>
        <dbReference type="ARBA" id="ARBA00023136"/>
    </source>
</evidence>
<evidence type="ECO:0000313" key="10">
    <source>
        <dbReference type="EMBL" id="MDJ1130527.1"/>
    </source>
</evidence>
<feature type="transmembrane region" description="Helical" evidence="8">
    <location>
        <begin position="192"/>
        <end position="215"/>
    </location>
</feature>
<feature type="compositionally biased region" description="Basic and acidic residues" evidence="7">
    <location>
        <begin position="321"/>
        <end position="330"/>
    </location>
</feature>
<evidence type="ECO:0000256" key="1">
    <source>
        <dbReference type="ARBA" id="ARBA00004651"/>
    </source>
</evidence>
<dbReference type="PANTHER" id="PTHR42920">
    <property type="entry name" value="OS03G0707200 PROTEIN-RELATED"/>
    <property type="match status" value="1"/>
</dbReference>
<dbReference type="RefSeq" id="WP_274039798.1">
    <property type="nucleotide sequence ID" value="NZ_JANCPR020000001.1"/>
</dbReference>
<comment type="similarity">
    <text evidence="2">Belongs to the EamA transporter family.</text>
</comment>
<feature type="transmembrane region" description="Helical" evidence="8">
    <location>
        <begin position="134"/>
        <end position="156"/>
    </location>
</feature>
<evidence type="ECO:0000256" key="4">
    <source>
        <dbReference type="ARBA" id="ARBA00022692"/>
    </source>
</evidence>
<sequence length="348" mass="35789">MSLSNSAGEAGGARRRPAATVDLSVLLVAVIWGSSYVVMQDVGESVSAASFLALRFATAIPIIALMAAPTLSRITRSEIISGCVFGTMLYGILILETVGVKHTSAANAGFIITVSVVLIPALERLISRRSQPGMVYAATVVALIGCGMLLLASGLHPHTGDFIILAAALVRATQITLFGRHGKSGTQSLSNLTLVEFVVVAVLATATSGFTSSPVWQAAGEVSGQNWLLIAYLGVLGTSYAFFIQLQAARRSSSTRVGLILATEPFFATLFALVAGGESLGLVQGIGGALIVTAAMVGRQFEGRAPATAGRGRKGGPPEALHVHLEERPPDGSSGDPQSVAPGPRPSG</sequence>
<keyword evidence="6 8" id="KW-0472">Membrane</keyword>
<feature type="region of interest" description="Disordered" evidence="7">
    <location>
        <begin position="306"/>
        <end position="348"/>
    </location>
</feature>
<dbReference type="InterPro" id="IPR000620">
    <property type="entry name" value="EamA_dom"/>
</dbReference>
<keyword evidence="4 8" id="KW-0812">Transmembrane</keyword>
<comment type="subcellular location">
    <subcellularLocation>
        <location evidence="1">Cell membrane</location>
        <topology evidence="1">Multi-pass membrane protein</topology>
    </subcellularLocation>
</comment>
<accession>A0ABT6ZNS8</accession>
<evidence type="ECO:0000256" key="7">
    <source>
        <dbReference type="SAM" id="MobiDB-lite"/>
    </source>
</evidence>
<evidence type="ECO:0000256" key="5">
    <source>
        <dbReference type="ARBA" id="ARBA00022989"/>
    </source>
</evidence>
<reference evidence="10 11" key="1">
    <citation type="submission" date="2023-05" db="EMBL/GenBank/DDBJ databases">
        <title>Streptantibioticus silvisoli sp. nov., acidotolerant actinomycetes 1 from pine litter.</title>
        <authorList>
            <person name="Swiecimska M."/>
            <person name="Golinska P."/>
            <person name="Sangal V."/>
            <person name="Wachnowicz B."/>
            <person name="Goodfellow M."/>
        </authorList>
    </citation>
    <scope>NUCLEOTIDE SEQUENCE [LARGE SCALE GENOMIC DNA]</scope>
    <source>
        <strain evidence="10 11">DSM 42109</strain>
    </source>
</reference>
<dbReference type="EMBL" id="JANCPR020000001">
    <property type="protein sequence ID" value="MDJ1130527.1"/>
    <property type="molecule type" value="Genomic_DNA"/>
</dbReference>
<evidence type="ECO:0000259" key="9">
    <source>
        <dbReference type="Pfam" id="PF00892"/>
    </source>
</evidence>
<keyword evidence="11" id="KW-1185">Reference proteome</keyword>
<dbReference type="SUPFAM" id="SSF103481">
    <property type="entry name" value="Multidrug resistance efflux transporter EmrE"/>
    <property type="match status" value="1"/>
</dbReference>
<keyword evidence="5 8" id="KW-1133">Transmembrane helix</keyword>
<dbReference type="Proteomes" id="UP001214441">
    <property type="component" value="Unassembled WGS sequence"/>
</dbReference>
<feature type="transmembrane region" description="Helical" evidence="8">
    <location>
        <begin position="45"/>
        <end position="67"/>
    </location>
</feature>
<organism evidence="10 11">
    <name type="scientific">Streptomyces iconiensis</name>
    <dbReference type="NCBI Taxonomy" id="1384038"/>
    <lineage>
        <taxon>Bacteria</taxon>
        <taxon>Bacillati</taxon>
        <taxon>Actinomycetota</taxon>
        <taxon>Actinomycetes</taxon>
        <taxon>Kitasatosporales</taxon>
        <taxon>Streptomycetaceae</taxon>
        <taxon>Streptomyces</taxon>
    </lineage>
</organism>
<proteinExistence type="inferred from homology"/>
<evidence type="ECO:0000313" key="11">
    <source>
        <dbReference type="Proteomes" id="UP001214441"/>
    </source>
</evidence>
<comment type="caution">
    <text evidence="10">The sequence shown here is derived from an EMBL/GenBank/DDBJ whole genome shotgun (WGS) entry which is preliminary data.</text>
</comment>
<feature type="transmembrane region" description="Helical" evidence="8">
    <location>
        <begin position="104"/>
        <end position="122"/>
    </location>
</feature>
<protein>
    <submittedName>
        <fullName evidence="10">DMT family transporter</fullName>
    </submittedName>
</protein>
<dbReference type="PANTHER" id="PTHR42920:SF5">
    <property type="entry name" value="EAMA DOMAIN-CONTAINING PROTEIN"/>
    <property type="match status" value="1"/>
</dbReference>
<name>A0ABT6ZNS8_9ACTN</name>
<dbReference type="InterPro" id="IPR037185">
    <property type="entry name" value="EmrE-like"/>
</dbReference>
<feature type="transmembrane region" description="Helical" evidence="8">
    <location>
        <begin position="227"/>
        <end position="245"/>
    </location>
</feature>
<gene>
    <name evidence="10" type="ORF">NMN56_000885</name>
</gene>
<feature type="transmembrane region" description="Helical" evidence="8">
    <location>
        <begin position="79"/>
        <end position="98"/>
    </location>
</feature>
<feature type="transmembrane region" description="Helical" evidence="8">
    <location>
        <begin position="257"/>
        <end position="275"/>
    </location>
</feature>
<dbReference type="Pfam" id="PF00892">
    <property type="entry name" value="EamA"/>
    <property type="match status" value="2"/>
</dbReference>
<feature type="domain" description="EamA" evidence="9">
    <location>
        <begin position="22"/>
        <end position="150"/>
    </location>
</feature>
<feature type="transmembrane region" description="Helical" evidence="8">
    <location>
        <begin position="281"/>
        <end position="298"/>
    </location>
</feature>
<dbReference type="InterPro" id="IPR051258">
    <property type="entry name" value="Diverse_Substrate_Transporter"/>
</dbReference>
<feature type="transmembrane region" description="Helical" evidence="8">
    <location>
        <begin position="162"/>
        <end position="180"/>
    </location>
</feature>
<evidence type="ECO:0000256" key="3">
    <source>
        <dbReference type="ARBA" id="ARBA00022475"/>
    </source>
</evidence>
<keyword evidence="3" id="KW-1003">Cell membrane</keyword>
<feature type="transmembrane region" description="Helical" evidence="8">
    <location>
        <begin position="21"/>
        <end position="39"/>
    </location>
</feature>
<feature type="domain" description="EamA" evidence="9">
    <location>
        <begin position="159"/>
        <end position="296"/>
    </location>
</feature>